<dbReference type="InterPro" id="IPR014917">
    <property type="entry name" value="DUF1800"/>
</dbReference>
<evidence type="ECO:0000313" key="2">
    <source>
        <dbReference type="Proteomes" id="UP001597548"/>
    </source>
</evidence>
<comment type="caution">
    <text evidence="1">The sequence shown here is derived from an EMBL/GenBank/DDBJ whole genome shotgun (WGS) entry which is preliminary data.</text>
</comment>
<dbReference type="Pfam" id="PF08811">
    <property type="entry name" value="DUF1800"/>
    <property type="match status" value="1"/>
</dbReference>
<dbReference type="EMBL" id="JBHUOS010000002">
    <property type="protein sequence ID" value="MFD2915163.1"/>
    <property type="molecule type" value="Genomic_DNA"/>
</dbReference>
<dbReference type="RefSeq" id="WP_194508647.1">
    <property type="nucleotide sequence ID" value="NZ_JADILU010000005.1"/>
</dbReference>
<sequence>MNTKHILHLYARAGFGATQSDLERFADINVTQVVEALFDTSKAMKPLEVDVSEFKNINRKDLDEEVIQELRKKSRNKIKTFNIKWIERLESSQEMLREKMTLFWANHFVCKDDNILFVQQYNNTLRANALGDFGDFIKAISKEAAMIKYLNNKQNKKLRPNENFARELMELFMLGVGNYTETDIKESARAFTGYNNDLNGNFKMRVFQHDNDEKVFFGKTGNFNGEDIINIILEQKQCARFICGKIYKYFVNETINKDDVEELTVLFYKDYDIENLMRYIFNSDWFYSEENIGNKIKSPIELLVGMNKIVPMTFKKQKDVFKVQKLLGQILLNPPNVAGWKGGKNWIDSNTIMLRLKLPSILLGNAQISVKPKGEFEDTYEEFYAKGKRKKILDVSANWKAFEKQFQNASIKNLREQLIIAQLSDGTQTYLDTLSQSSKREYCIQLMSLPEYQMC</sequence>
<organism evidence="1 2">
    <name type="scientific">Psychroserpens luteus</name>
    <dbReference type="NCBI Taxonomy" id="1434066"/>
    <lineage>
        <taxon>Bacteria</taxon>
        <taxon>Pseudomonadati</taxon>
        <taxon>Bacteroidota</taxon>
        <taxon>Flavobacteriia</taxon>
        <taxon>Flavobacteriales</taxon>
        <taxon>Flavobacteriaceae</taxon>
        <taxon>Psychroserpens</taxon>
    </lineage>
</organism>
<reference evidence="2" key="1">
    <citation type="journal article" date="2019" name="Int. J. Syst. Evol. Microbiol.">
        <title>The Global Catalogue of Microorganisms (GCM) 10K type strain sequencing project: providing services to taxonomists for standard genome sequencing and annotation.</title>
        <authorList>
            <consortium name="The Broad Institute Genomics Platform"/>
            <consortium name="The Broad Institute Genome Sequencing Center for Infectious Disease"/>
            <person name="Wu L."/>
            <person name="Ma J."/>
        </authorList>
    </citation>
    <scope>NUCLEOTIDE SEQUENCE [LARGE SCALE GENOMIC DNA]</scope>
    <source>
        <strain evidence="2">KCTC 32514</strain>
    </source>
</reference>
<name>A0ABW5ZQ89_9FLAO</name>
<evidence type="ECO:0000313" key="1">
    <source>
        <dbReference type="EMBL" id="MFD2915163.1"/>
    </source>
</evidence>
<gene>
    <name evidence="1" type="ORF">ACFS29_05900</name>
</gene>
<protein>
    <submittedName>
        <fullName evidence="1">DUF1800 family protein</fullName>
    </submittedName>
</protein>
<proteinExistence type="predicted"/>
<accession>A0ABW5ZQ89</accession>
<dbReference type="Proteomes" id="UP001597548">
    <property type="component" value="Unassembled WGS sequence"/>
</dbReference>
<keyword evidence="2" id="KW-1185">Reference proteome</keyword>